<gene>
    <name evidence="1" type="ORF">V2S66_18230</name>
</gene>
<accession>A0ABU7PDL0</accession>
<evidence type="ECO:0000313" key="2">
    <source>
        <dbReference type="Proteomes" id="UP001344658"/>
    </source>
</evidence>
<sequence>MTLVVAERICADNGTGVQDLLGDAMAMCDGALRIVLLHAHVTDATVRVLLQAEREAVDLGVELTVSVRGPLALAALRAAGADRLLEAAHDAAGRGAPHLIPPV</sequence>
<dbReference type="RefSeq" id="WP_330796718.1">
    <property type="nucleotide sequence ID" value="NZ_JAZEWV010000013.1"/>
</dbReference>
<protein>
    <recommendedName>
        <fullName evidence="3">STAS domain-containing protein</fullName>
    </recommendedName>
</protein>
<evidence type="ECO:0000313" key="1">
    <source>
        <dbReference type="EMBL" id="MEE4543903.1"/>
    </source>
</evidence>
<comment type="caution">
    <text evidence="1">The sequence shown here is derived from an EMBL/GenBank/DDBJ whole genome shotgun (WGS) entry which is preliminary data.</text>
</comment>
<evidence type="ECO:0008006" key="3">
    <source>
        <dbReference type="Google" id="ProtNLM"/>
    </source>
</evidence>
<name>A0ABU7PDL0_9ACTN</name>
<keyword evidence="2" id="KW-1185">Reference proteome</keyword>
<reference evidence="1 2" key="1">
    <citation type="submission" date="2023-12" db="EMBL/GenBank/DDBJ databases">
        <title>Streptomyces sp. V4-01.</title>
        <authorList>
            <person name="Somphong A."/>
            <person name="Phongsopitanun W."/>
        </authorList>
    </citation>
    <scope>NUCLEOTIDE SEQUENCE [LARGE SCALE GENOMIC DNA]</scope>
    <source>
        <strain evidence="1 2">V4-01</strain>
    </source>
</reference>
<dbReference type="Proteomes" id="UP001344658">
    <property type="component" value="Unassembled WGS sequence"/>
</dbReference>
<dbReference type="EMBL" id="JAZEWV010000013">
    <property type="protein sequence ID" value="MEE4543903.1"/>
    <property type="molecule type" value="Genomic_DNA"/>
</dbReference>
<organism evidence="1 2">
    <name type="scientific">Actinacidiphila polyblastidii</name>
    <dbReference type="NCBI Taxonomy" id="3110430"/>
    <lineage>
        <taxon>Bacteria</taxon>
        <taxon>Bacillati</taxon>
        <taxon>Actinomycetota</taxon>
        <taxon>Actinomycetes</taxon>
        <taxon>Kitasatosporales</taxon>
        <taxon>Streptomycetaceae</taxon>
        <taxon>Actinacidiphila</taxon>
    </lineage>
</organism>
<proteinExistence type="predicted"/>